<protein>
    <recommendedName>
        <fullName evidence="5">Lipoprotein</fullName>
    </recommendedName>
</protein>
<proteinExistence type="predicted"/>
<reference evidence="3 4" key="1">
    <citation type="journal article" date="2014" name="Genome Announc.">
        <title>Draft Genome Sequence of Streptomyces fradiae ATCC 19609, a Strain Highly Sensitive to Antibiotics.</title>
        <authorList>
            <person name="Bekker O.B."/>
            <person name="Klimina K.M."/>
            <person name="Vatlin A.A."/>
            <person name="Zakharevich N.V."/>
            <person name="Kasianov A.S."/>
            <person name="Danilenko V.N."/>
        </authorList>
    </citation>
    <scope>NUCLEOTIDE SEQUENCE [LARGE SCALE GENOMIC DNA]</scope>
    <source>
        <strain evidence="3 4">ATCC 19609</strain>
    </source>
</reference>
<dbReference type="AlphaFoldDB" id="A0A3R7FJU8"/>
<evidence type="ECO:0000256" key="1">
    <source>
        <dbReference type="SAM" id="MobiDB-lite"/>
    </source>
</evidence>
<sequence>MSDLRNTLVGGAFVLAALATAGCSSPGGASSGSSAGKAPEAVVYEADYPAYDSLDGVIEAADVIVTGEVVDSRVEELLPDEPQGDDPLANPQAGVAEEDRAEIEPVVTTVSTLRVSGVLAGDVRAGDTIEVSQLGGELGGTTYREESTTPLAGDGTEYVLMLADHGDDAPYDLLNPEQALYTVKGKTVRPVTGEGFGAAGTLDSLGRTVDSAK</sequence>
<evidence type="ECO:0008006" key="5">
    <source>
        <dbReference type="Google" id="ProtNLM"/>
    </source>
</evidence>
<evidence type="ECO:0000256" key="2">
    <source>
        <dbReference type="SAM" id="SignalP"/>
    </source>
</evidence>
<feature type="chain" id="PRO_5043188257" description="Lipoprotein" evidence="2">
    <location>
        <begin position="22"/>
        <end position="213"/>
    </location>
</feature>
<evidence type="ECO:0000313" key="3">
    <source>
        <dbReference type="EMBL" id="RKM98841.1"/>
    </source>
</evidence>
<keyword evidence="4" id="KW-1185">Reference proteome</keyword>
<dbReference type="PROSITE" id="PS51257">
    <property type="entry name" value="PROKAR_LIPOPROTEIN"/>
    <property type="match status" value="1"/>
</dbReference>
<evidence type="ECO:0000313" key="4">
    <source>
        <dbReference type="Proteomes" id="UP000028058"/>
    </source>
</evidence>
<dbReference type="EMBL" id="JNAD02000001">
    <property type="protein sequence ID" value="RKM98841.1"/>
    <property type="molecule type" value="Genomic_DNA"/>
</dbReference>
<organism evidence="3 4">
    <name type="scientific">Streptomyces xinghaiensis</name>
    <dbReference type="NCBI Taxonomy" id="1038928"/>
    <lineage>
        <taxon>Bacteria</taxon>
        <taxon>Bacillati</taxon>
        <taxon>Actinomycetota</taxon>
        <taxon>Actinomycetes</taxon>
        <taxon>Kitasatosporales</taxon>
        <taxon>Streptomycetaceae</taxon>
        <taxon>Streptomyces</taxon>
    </lineage>
</organism>
<dbReference type="OrthoDB" id="4826783at2"/>
<comment type="caution">
    <text evidence="3">The sequence shown here is derived from an EMBL/GenBank/DDBJ whole genome shotgun (WGS) entry which is preliminary data.</text>
</comment>
<keyword evidence="2" id="KW-0732">Signal</keyword>
<dbReference type="Proteomes" id="UP000028058">
    <property type="component" value="Unassembled WGS sequence"/>
</dbReference>
<gene>
    <name evidence="3" type="ORF">SFRA_000860</name>
</gene>
<accession>A0A3R7FJU8</accession>
<feature type="signal peptide" evidence="2">
    <location>
        <begin position="1"/>
        <end position="21"/>
    </location>
</feature>
<dbReference type="RefSeq" id="WP_050363358.1">
    <property type="nucleotide sequence ID" value="NZ_CP134822.1"/>
</dbReference>
<name>A0A3R7FJU8_9ACTN</name>
<feature type="region of interest" description="Disordered" evidence="1">
    <location>
        <begin position="78"/>
        <end position="101"/>
    </location>
</feature>